<name>A0A8S1IWE6_9CHLO</name>
<comment type="caution">
    <text evidence="1">The sequence shown here is derived from an EMBL/GenBank/DDBJ whole genome shotgun (WGS) entry which is preliminary data.</text>
</comment>
<evidence type="ECO:0000313" key="2">
    <source>
        <dbReference type="Proteomes" id="UP000708148"/>
    </source>
</evidence>
<sequence length="112" mass="12039">MMLDGTASHTNTPVCCLHVVCVAGNTASPIKVWLHAQPVCPVQLDLAPPALLSQPKKLLLAAGGWVNNQTTGWRHCEVSCSPHPMLDLGSVAWTSCVQALILDIKKRYSDPN</sequence>
<keyword evidence="2" id="KW-1185">Reference proteome</keyword>
<dbReference type="AlphaFoldDB" id="A0A8S1IWE6"/>
<reference evidence="1" key="1">
    <citation type="submission" date="2020-12" db="EMBL/GenBank/DDBJ databases">
        <authorList>
            <person name="Iha C."/>
        </authorList>
    </citation>
    <scope>NUCLEOTIDE SEQUENCE</scope>
</reference>
<gene>
    <name evidence="1" type="ORF">OSTQU699_LOCUS4823</name>
</gene>
<protein>
    <submittedName>
        <fullName evidence="1">Uncharacterized protein</fullName>
    </submittedName>
</protein>
<dbReference type="Proteomes" id="UP000708148">
    <property type="component" value="Unassembled WGS sequence"/>
</dbReference>
<evidence type="ECO:0000313" key="1">
    <source>
        <dbReference type="EMBL" id="CAD7699464.1"/>
    </source>
</evidence>
<proteinExistence type="predicted"/>
<dbReference type="EMBL" id="CAJHUC010001024">
    <property type="protein sequence ID" value="CAD7699464.1"/>
    <property type="molecule type" value="Genomic_DNA"/>
</dbReference>
<accession>A0A8S1IWE6</accession>
<organism evidence="1 2">
    <name type="scientific">Ostreobium quekettii</name>
    <dbReference type="NCBI Taxonomy" id="121088"/>
    <lineage>
        <taxon>Eukaryota</taxon>
        <taxon>Viridiplantae</taxon>
        <taxon>Chlorophyta</taxon>
        <taxon>core chlorophytes</taxon>
        <taxon>Ulvophyceae</taxon>
        <taxon>TCBD clade</taxon>
        <taxon>Bryopsidales</taxon>
        <taxon>Ostreobineae</taxon>
        <taxon>Ostreobiaceae</taxon>
        <taxon>Ostreobium</taxon>
    </lineage>
</organism>